<feature type="compositionally biased region" description="Polar residues" evidence="3">
    <location>
        <begin position="11"/>
        <end position="24"/>
    </location>
</feature>
<evidence type="ECO:0000256" key="1">
    <source>
        <dbReference type="ARBA" id="ARBA00004123"/>
    </source>
</evidence>
<evidence type="ECO:0000313" key="4">
    <source>
        <dbReference type="EMBL" id="KAH0508764.1"/>
    </source>
</evidence>
<dbReference type="GO" id="GO:0000978">
    <property type="term" value="F:RNA polymerase II cis-regulatory region sequence-specific DNA binding"/>
    <property type="evidence" value="ECO:0007669"/>
    <property type="project" value="TreeGrafter"/>
</dbReference>
<accession>A0A8J6KTQ6</accession>
<dbReference type="PANTHER" id="PTHR46297:SF1">
    <property type="entry name" value="ZINC FINGER CCCH-TYPE WITH G PATCH DOMAIN-CONTAINING PROTEIN"/>
    <property type="match status" value="1"/>
</dbReference>
<dbReference type="GO" id="GO:0001227">
    <property type="term" value="F:DNA-binding transcription repressor activity, RNA polymerase II-specific"/>
    <property type="evidence" value="ECO:0007669"/>
    <property type="project" value="TreeGrafter"/>
</dbReference>
<proteinExistence type="predicted"/>
<name>A0A8J6KTQ6_MICOH</name>
<evidence type="ECO:0000256" key="2">
    <source>
        <dbReference type="ARBA" id="ARBA00023242"/>
    </source>
</evidence>
<comment type="subcellular location">
    <subcellularLocation>
        <location evidence="1">Nucleus</location>
    </subcellularLocation>
</comment>
<evidence type="ECO:0000313" key="5">
    <source>
        <dbReference type="Proteomes" id="UP000710432"/>
    </source>
</evidence>
<dbReference type="AlphaFoldDB" id="A0A8J6KTQ6"/>
<sequence>MPLKVEMVPTSGYSSDSLGGQKSQAAGVLGTQPRRSYYNSLQDVGGVVVDPKATQPPQNVFDFLNEKLQSQVLEIPDAGVDIKESSKKDMYHAHKSAKQALSLQHFQTEEKIEQT</sequence>
<protein>
    <submittedName>
        <fullName evidence="4">Zinc finger CCCH-type with G patch domain-containing protein</fullName>
    </submittedName>
</protein>
<reference evidence="4" key="1">
    <citation type="submission" date="2020-03" db="EMBL/GenBank/DDBJ databases">
        <title>Studies in the Genomics of Life Span.</title>
        <authorList>
            <person name="Glass D."/>
        </authorList>
    </citation>
    <scope>NUCLEOTIDE SEQUENCE</scope>
    <source>
        <strain evidence="4">LTLLF</strain>
        <tissue evidence="4">Muscle</tissue>
    </source>
</reference>
<organism evidence="4 5">
    <name type="scientific">Microtus ochrogaster</name>
    <name type="common">Prairie vole</name>
    <dbReference type="NCBI Taxonomy" id="79684"/>
    <lineage>
        <taxon>Eukaryota</taxon>
        <taxon>Metazoa</taxon>
        <taxon>Chordata</taxon>
        <taxon>Craniata</taxon>
        <taxon>Vertebrata</taxon>
        <taxon>Euteleostomi</taxon>
        <taxon>Mammalia</taxon>
        <taxon>Eutheria</taxon>
        <taxon>Euarchontoglires</taxon>
        <taxon>Glires</taxon>
        <taxon>Rodentia</taxon>
        <taxon>Myomorpha</taxon>
        <taxon>Muroidea</taxon>
        <taxon>Cricetidae</taxon>
        <taxon>Arvicolinae</taxon>
        <taxon>Microtus</taxon>
    </lineage>
</organism>
<feature type="region of interest" description="Disordered" evidence="3">
    <location>
        <begin position="1"/>
        <end position="31"/>
    </location>
</feature>
<dbReference type="EMBL" id="JAATJU010023100">
    <property type="protein sequence ID" value="KAH0508764.1"/>
    <property type="molecule type" value="Genomic_DNA"/>
</dbReference>
<keyword evidence="2" id="KW-0539">Nucleus</keyword>
<gene>
    <name evidence="4" type="ORF">LTLLF_161065</name>
</gene>
<dbReference type="GO" id="GO:0005634">
    <property type="term" value="C:nucleus"/>
    <property type="evidence" value="ECO:0007669"/>
    <property type="project" value="UniProtKB-SubCell"/>
</dbReference>
<comment type="caution">
    <text evidence="4">The sequence shown here is derived from an EMBL/GenBank/DDBJ whole genome shotgun (WGS) entry which is preliminary data.</text>
</comment>
<evidence type="ECO:0000256" key="3">
    <source>
        <dbReference type="SAM" id="MobiDB-lite"/>
    </source>
</evidence>
<dbReference type="PANTHER" id="PTHR46297">
    <property type="entry name" value="ZINC FINGER CCCH-TYPE WITH G PATCH DOMAIN-CONTAINING PROTEIN"/>
    <property type="match status" value="1"/>
</dbReference>
<dbReference type="Proteomes" id="UP000710432">
    <property type="component" value="Unassembled WGS sequence"/>
</dbReference>